<evidence type="ECO:0000256" key="9">
    <source>
        <dbReference type="SAM" id="MobiDB-lite"/>
    </source>
</evidence>
<keyword evidence="6 8" id="KW-0472">Membrane</keyword>
<feature type="transmembrane region" description="Helical" evidence="8">
    <location>
        <begin position="54"/>
        <end position="72"/>
    </location>
</feature>
<dbReference type="Gene3D" id="1.10.3430.10">
    <property type="entry name" value="Ammonium transporter AmtB like domains"/>
    <property type="match status" value="1"/>
</dbReference>
<evidence type="ECO:0000256" key="3">
    <source>
        <dbReference type="ARBA" id="ARBA00022448"/>
    </source>
</evidence>
<feature type="domain" description="Ammonium transporter AmtB-like" evidence="10">
    <location>
        <begin position="22"/>
        <end position="426"/>
    </location>
</feature>
<evidence type="ECO:0000259" key="10">
    <source>
        <dbReference type="Pfam" id="PF00909"/>
    </source>
</evidence>
<proteinExistence type="inferred from homology"/>
<comment type="caution">
    <text evidence="11">The sequence shown here is derived from an EMBL/GenBank/DDBJ whole genome shotgun (WGS) entry which is preliminary data.</text>
</comment>
<feature type="transmembrane region" description="Helical" evidence="8">
    <location>
        <begin position="212"/>
        <end position="230"/>
    </location>
</feature>
<evidence type="ECO:0000256" key="4">
    <source>
        <dbReference type="ARBA" id="ARBA00022692"/>
    </source>
</evidence>
<dbReference type="InterPro" id="IPR001905">
    <property type="entry name" value="Ammonium_transpt"/>
</dbReference>
<feature type="transmembrane region" description="Helical" evidence="8">
    <location>
        <begin position="329"/>
        <end position="352"/>
    </location>
</feature>
<gene>
    <name evidence="11" type="ORF">GGI25_000099</name>
</gene>
<evidence type="ECO:0000313" key="12">
    <source>
        <dbReference type="Proteomes" id="UP001151518"/>
    </source>
</evidence>
<keyword evidence="3 8" id="KW-0813">Transport</keyword>
<dbReference type="SUPFAM" id="SSF111352">
    <property type="entry name" value="Ammonium transporter"/>
    <property type="match status" value="1"/>
</dbReference>
<evidence type="ECO:0000256" key="2">
    <source>
        <dbReference type="ARBA" id="ARBA00005887"/>
    </source>
</evidence>
<dbReference type="PROSITE" id="PS01219">
    <property type="entry name" value="AMMONIUM_TRANSP"/>
    <property type="match status" value="1"/>
</dbReference>
<name>A0A9W8KZS9_9FUNG</name>
<dbReference type="GO" id="GO:0008519">
    <property type="term" value="F:ammonium channel activity"/>
    <property type="evidence" value="ECO:0007669"/>
    <property type="project" value="InterPro"/>
</dbReference>
<dbReference type="PANTHER" id="PTHR43029:SF10">
    <property type="entry name" value="AMMONIUM TRANSPORTER MEP2"/>
    <property type="match status" value="1"/>
</dbReference>
<feature type="transmembrane region" description="Helical" evidence="8">
    <location>
        <begin position="242"/>
        <end position="263"/>
    </location>
</feature>
<keyword evidence="5 8" id="KW-1133">Transmembrane helix</keyword>
<feature type="transmembrane region" description="Helical" evidence="8">
    <location>
        <begin position="372"/>
        <end position="397"/>
    </location>
</feature>
<dbReference type="NCBIfam" id="TIGR00836">
    <property type="entry name" value="amt"/>
    <property type="match status" value="1"/>
</dbReference>
<reference evidence="11" key="1">
    <citation type="submission" date="2022-07" db="EMBL/GenBank/DDBJ databases">
        <title>Phylogenomic reconstructions and comparative analyses of Kickxellomycotina fungi.</title>
        <authorList>
            <person name="Reynolds N.K."/>
            <person name="Stajich J.E."/>
            <person name="Barry K."/>
            <person name="Grigoriev I.V."/>
            <person name="Crous P."/>
            <person name="Smith M.E."/>
        </authorList>
    </citation>
    <scope>NUCLEOTIDE SEQUENCE</scope>
    <source>
        <strain evidence="11">NRRL 3115</strain>
    </source>
</reference>
<dbReference type="Proteomes" id="UP001151518">
    <property type="component" value="Unassembled WGS sequence"/>
</dbReference>
<feature type="transmembrane region" description="Helical" evidence="8">
    <location>
        <begin position="275"/>
        <end position="292"/>
    </location>
</feature>
<evidence type="ECO:0000256" key="1">
    <source>
        <dbReference type="ARBA" id="ARBA00004141"/>
    </source>
</evidence>
<evidence type="ECO:0000256" key="5">
    <source>
        <dbReference type="ARBA" id="ARBA00022989"/>
    </source>
</evidence>
<feature type="transmembrane region" description="Helical" evidence="8">
    <location>
        <begin position="298"/>
        <end position="317"/>
    </location>
</feature>
<dbReference type="Pfam" id="PF00909">
    <property type="entry name" value="Ammonium_transp"/>
    <property type="match status" value="1"/>
</dbReference>
<comment type="similarity">
    <text evidence="2 8">Belongs to the ammonia transporter channel (TC 1.A.11.2) family.</text>
</comment>
<dbReference type="FunFam" id="1.10.3430.10:FF:000011">
    <property type="entry name" value="Ammonium transporter"/>
    <property type="match status" value="1"/>
</dbReference>
<evidence type="ECO:0000256" key="7">
    <source>
        <dbReference type="ARBA" id="ARBA00023177"/>
    </source>
</evidence>
<sequence length="483" mass="51287">MSTHLVKRYDDDTSQINSGDTAWILVSAALVFIMSPGVGYFYSGMARSKNAVSLVFLCMIAMSVVSVQWMIWGYSLALSDTASNPFIGNLSYGLLLNVGDKPHANAPTIPGSVYAIFQCMFAALTPALALGGAAERVRIFPTIIFCFIWTTIVYDPIAYWSWAPKGWMNVMGSLDYAGGTPVHIASGFAALAFAIVLGKRHGYGQEKFEPHNYLNIILGTALLWFGWFGFNGGSAVASNGRAGVASTVTHIAACVGGLSWSFVGYFRNGRKFSSFHFCSGAVAGLVAITPASGFVAPWAALIYGAVAGIACHFAVDFKEKFGFDDALDVFAVHGIGGLVGNLLTGIFASKAVAALNGTEINGGWIDHHWKQLGYQLAASSAGAGWAFVMSALILYALDYIPGLHLRIHQEGEISGTDFAEMGEHGYRYATIDHTLAERGTPSLSGLEEGHSPSGALEYNGDGRTSSKSTVAISNEKPTISAEA</sequence>
<feature type="region of interest" description="Disordered" evidence="9">
    <location>
        <begin position="439"/>
        <end position="483"/>
    </location>
</feature>
<dbReference type="AlphaFoldDB" id="A0A9W8KZS9"/>
<feature type="transmembrane region" description="Helical" evidence="8">
    <location>
        <begin position="142"/>
        <end position="162"/>
    </location>
</feature>
<evidence type="ECO:0000313" key="11">
    <source>
        <dbReference type="EMBL" id="KAJ2681144.1"/>
    </source>
</evidence>
<feature type="transmembrane region" description="Helical" evidence="8">
    <location>
        <begin position="182"/>
        <end position="200"/>
    </location>
</feature>
<dbReference type="OrthoDB" id="534912at2759"/>
<keyword evidence="4 8" id="KW-0812">Transmembrane</keyword>
<keyword evidence="7 8" id="KW-0924">Ammonia transport</keyword>
<evidence type="ECO:0000256" key="6">
    <source>
        <dbReference type="ARBA" id="ARBA00023136"/>
    </source>
</evidence>
<protein>
    <recommendedName>
        <fullName evidence="8">Ammonium transporter</fullName>
    </recommendedName>
</protein>
<dbReference type="GO" id="GO:0005886">
    <property type="term" value="C:plasma membrane"/>
    <property type="evidence" value="ECO:0007669"/>
    <property type="project" value="UniProtKB-SubCell"/>
</dbReference>
<dbReference type="InterPro" id="IPR018047">
    <property type="entry name" value="Ammonium_transpt_CS"/>
</dbReference>
<accession>A0A9W8KZS9</accession>
<dbReference type="InterPro" id="IPR029020">
    <property type="entry name" value="Ammonium/urea_transptr"/>
</dbReference>
<comment type="subcellular location">
    <subcellularLocation>
        <location evidence="8">Cell membrane</location>
        <topology evidence="8">Multi-pass membrane protein</topology>
    </subcellularLocation>
    <subcellularLocation>
        <location evidence="1">Membrane</location>
        <topology evidence="1">Multi-pass membrane protein</topology>
    </subcellularLocation>
</comment>
<dbReference type="PANTHER" id="PTHR43029">
    <property type="entry name" value="AMMONIUM TRANSPORTER MEP2"/>
    <property type="match status" value="1"/>
</dbReference>
<dbReference type="InterPro" id="IPR024041">
    <property type="entry name" value="NH4_transpt_AmtB-like_dom"/>
</dbReference>
<dbReference type="EMBL" id="JANBTW010000001">
    <property type="protein sequence ID" value="KAJ2681144.1"/>
    <property type="molecule type" value="Genomic_DNA"/>
</dbReference>
<evidence type="ECO:0000256" key="8">
    <source>
        <dbReference type="RuleBase" id="RU362002"/>
    </source>
</evidence>
<feature type="compositionally biased region" description="Polar residues" evidence="9">
    <location>
        <begin position="462"/>
        <end position="477"/>
    </location>
</feature>
<feature type="transmembrane region" description="Helical" evidence="8">
    <location>
        <begin position="111"/>
        <end position="130"/>
    </location>
</feature>
<feature type="transmembrane region" description="Helical" evidence="8">
    <location>
        <begin position="22"/>
        <end position="42"/>
    </location>
</feature>
<organism evidence="11 12">
    <name type="scientific">Coemansia spiralis</name>
    <dbReference type="NCBI Taxonomy" id="417178"/>
    <lineage>
        <taxon>Eukaryota</taxon>
        <taxon>Fungi</taxon>
        <taxon>Fungi incertae sedis</taxon>
        <taxon>Zoopagomycota</taxon>
        <taxon>Kickxellomycotina</taxon>
        <taxon>Kickxellomycetes</taxon>
        <taxon>Kickxellales</taxon>
        <taxon>Kickxellaceae</taxon>
        <taxon>Coemansia</taxon>
    </lineage>
</organism>